<name>A0A2P6QL98_ROSCH</name>
<dbReference type="Gene3D" id="3.30.420.40">
    <property type="match status" value="2"/>
</dbReference>
<keyword evidence="4" id="KW-1185">Reference proteome</keyword>
<comment type="similarity">
    <text evidence="1">Belongs to the actin family.</text>
</comment>
<dbReference type="Gene3D" id="3.90.640.10">
    <property type="entry name" value="Actin, Chain A, domain 4"/>
    <property type="match status" value="1"/>
</dbReference>
<dbReference type="Proteomes" id="UP000238479">
    <property type="component" value="Chromosome 5"/>
</dbReference>
<evidence type="ECO:0000313" key="4">
    <source>
        <dbReference type="Proteomes" id="UP000238479"/>
    </source>
</evidence>
<dbReference type="InterPro" id="IPR036047">
    <property type="entry name" value="F-box-like_dom_sf"/>
</dbReference>
<dbReference type="EMBL" id="PDCK01000043">
    <property type="protein sequence ID" value="PRQ34953.1"/>
    <property type="molecule type" value="Genomic_DNA"/>
</dbReference>
<dbReference type="OMA" id="FYATIYS"/>
<reference evidence="3 4" key="1">
    <citation type="journal article" date="2018" name="Nat. Genet.">
        <title>The Rosa genome provides new insights in the design of modern roses.</title>
        <authorList>
            <person name="Bendahmane M."/>
        </authorList>
    </citation>
    <scope>NUCLEOTIDE SEQUENCE [LARGE SCALE GENOMIC DNA]</scope>
    <source>
        <strain evidence="4">cv. Old Blush</strain>
    </source>
</reference>
<dbReference type="Gramene" id="PRQ34953">
    <property type="protein sequence ID" value="PRQ34953"/>
    <property type="gene ID" value="RchiOBHm_Chr5g0074751"/>
</dbReference>
<dbReference type="PROSITE" id="PS50181">
    <property type="entry name" value="FBOX"/>
    <property type="match status" value="1"/>
</dbReference>
<dbReference type="InterPro" id="IPR001810">
    <property type="entry name" value="F-box_dom"/>
</dbReference>
<dbReference type="SMART" id="SM00256">
    <property type="entry name" value="FBOX"/>
    <property type="match status" value="1"/>
</dbReference>
<accession>A0A2P6QL98</accession>
<dbReference type="OrthoDB" id="7340501at2759"/>
<gene>
    <name evidence="3" type="ORF">RchiOBHm_Chr5g0074751</name>
</gene>
<dbReference type="InterPro" id="IPR004000">
    <property type="entry name" value="Actin"/>
</dbReference>
<dbReference type="STRING" id="74649.A0A2P6QL98"/>
<dbReference type="SMART" id="SM00268">
    <property type="entry name" value="ACTIN"/>
    <property type="match status" value="1"/>
</dbReference>
<evidence type="ECO:0000313" key="3">
    <source>
        <dbReference type="EMBL" id="PRQ34953.1"/>
    </source>
</evidence>
<dbReference type="AlphaFoldDB" id="A0A2P6QL98"/>
<comment type="caution">
    <text evidence="3">The sequence shown here is derived from an EMBL/GenBank/DDBJ whole genome shotgun (WGS) entry which is preliminary data.</text>
</comment>
<dbReference type="SUPFAM" id="SSF53067">
    <property type="entry name" value="Actin-like ATPase domain"/>
    <property type="match status" value="2"/>
</dbReference>
<dbReference type="Pfam" id="PF00022">
    <property type="entry name" value="Actin"/>
    <property type="match status" value="1"/>
</dbReference>
<dbReference type="Gene3D" id="1.20.1280.50">
    <property type="match status" value="1"/>
</dbReference>
<organism evidence="3 4">
    <name type="scientific">Rosa chinensis</name>
    <name type="common">China rose</name>
    <dbReference type="NCBI Taxonomy" id="74649"/>
    <lineage>
        <taxon>Eukaryota</taxon>
        <taxon>Viridiplantae</taxon>
        <taxon>Streptophyta</taxon>
        <taxon>Embryophyta</taxon>
        <taxon>Tracheophyta</taxon>
        <taxon>Spermatophyta</taxon>
        <taxon>Magnoliopsida</taxon>
        <taxon>eudicotyledons</taxon>
        <taxon>Gunneridae</taxon>
        <taxon>Pentapetalae</taxon>
        <taxon>rosids</taxon>
        <taxon>fabids</taxon>
        <taxon>Rosales</taxon>
        <taxon>Rosaceae</taxon>
        <taxon>Rosoideae</taxon>
        <taxon>Rosoideae incertae sedis</taxon>
        <taxon>Rosa</taxon>
    </lineage>
</organism>
<protein>
    <submittedName>
        <fullName evidence="3">Putative F-box domain, Actin family</fullName>
    </submittedName>
</protein>
<feature type="domain" description="F-box" evidence="2">
    <location>
        <begin position="37"/>
        <end position="83"/>
    </location>
</feature>
<evidence type="ECO:0000256" key="1">
    <source>
        <dbReference type="RuleBase" id="RU000487"/>
    </source>
</evidence>
<dbReference type="CDD" id="cd13396">
    <property type="entry name" value="ASKHA_NBD_AtArp8-like"/>
    <property type="match status" value="1"/>
</dbReference>
<dbReference type="PANTHER" id="PTHR11937">
    <property type="entry name" value="ACTIN"/>
    <property type="match status" value="1"/>
</dbReference>
<dbReference type="InterPro" id="IPR043129">
    <property type="entry name" value="ATPase_NBD"/>
</dbReference>
<proteinExistence type="inferred from homology"/>
<dbReference type="SUPFAM" id="SSF81383">
    <property type="entry name" value="F-box domain"/>
    <property type="match status" value="1"/>
</dbReference>
<dbReference type="Pfam" id="PF12937">
    <property type="entry name" value="F-box-like"/>
    <property type="match status" value="1"/>
</dbReference>
<evidence type="ECO:0000259" key="2">
    <source>
        <dbReference type="PROSITE" id="PS50181"/>
    </source>
</evidence>
<sequence length="463" mass="51174">MAALLRKVWESVSTRKNSTSSSSSSSSASSSATAPFLGAFDPIPTELLMQIVRLVGPKGAARLRVVCKAWRSLVADNELWIFFWQTQQQEEELHWESILFSDTHLRSGYHIQPLPDLPQLPLMSIYGQRGGAIIIDGGSGYCKFGWSKDDFPAGRSATFLEFGNVESPMYSRLHHFFGTIYSRMQVKPFLQPVVVSVPICHYDDTESARASRQQLKDAIYRVLFDMNVPAVCAINQASLALYAARRTSGIVVNIGFQVTSVVPILNGKVMRKVGVEVIGLGALKLTGFLRELMQQKNINFESLYTIRTIKEQLCYVAADYEAEISKNTQASFGERLTKERFQTGEILFQPLLAGVRTMGLHQAVALCMDHCHSAELTGDDSWFKTVVLAGGSACLPGLAGRLEKELHGLLPPSVSNGITVIPPPFGADTAWFGAKIISSLSTFPGPWCVTKKQFRQKSKVKQW</sequence>